<reference evidence="2" key="1">
    <citation type="submission" date="2016-10" db="EMBL/GenBank/DDBJ databases">
        <authorList>
            <person name="Varghese N."/>
            <person name="Submissions S."/>
        </authorList>
    </citation>
    <scope>NUCLEOTIDE SEQUENCE [LARGE SCALE GENOMIC DNA]</scope>
    <source>
        <strain evidence="2">DSM 18887</strain>
    </source>
</reference>
<name>A0A1H9KQ32_9GAMM</name>
<dbReference type="OrthoDB" id="7057459at2"/>
<dbReference type="AlphaFoldDB" id="A0A1H9KQ32"/>
<accession>A0A1H9KQ32</accession>
<proteinExistence type="predicted"/>
<sequence>MIDAILYKNIVKAVNNQFLGKPKRIAFFDGVSPASSKAMADVNAKIKKKSLVAVLFCNPNSQFCKDEILESLSYFHHRSKEHIDIFCCGYGAYWPEDKYPDLKTVTSIDGVDWSYSDNSFVSALEDFESKTKWRYSGENELLLLDVSPSNEPDELNINSALVCNLEKMKKDGAFSSVRAFFEGIIRYSANNREGDAWGFSDQQGIEVSTSFLKDAILGLLPKPLQSSYRKAENYVIKQI</sequence>
<dbReference type="EMBL" id="FOGB01000014">
    <property type="protein sequence ID" value="SER01035.1"/>
    <property type="molecule type" value="Genomic_DNA"/>
</dbReference>
<evidence type="ECO:0000313" key="2">
    <source>
        <dbReference type="Proteomes" id="UP000198749"/>
    </source>
</evidence>
<protein>
    <submittedName>
        <fullName evidence="1">Uncharacterized protein</fullName>
    </submittedName>
</protein>
<gene>
    <name evidence="1" type="ORF">SAMN03080615_03582</name>
</gene>
<dbReference type="Proteomes" id="UP000198749">
    <property type="component" value="Unassembled WGS sequence"/>
</dbReference>
<keyword evidence="2" id="KW-1185">Reference proteome</keyword>
<organism evidence="1 2">
    <name type="scientific">Amphritea atlantica</name>
    <dbReference type="NCBI Taxonomy" id="355243"/>
    <lineage>
        <taxon>Bacteria</taxon>
        <taxon>Pseudomonadati</taxon>
        <taxon>Pseudomonadota</taxon>
        <taxon>Gammaproteobacteria</taxon>
        <taxon>Oceanospirillales</taxon>
        <taxon>Oceanospirillaceae</taxon>
        <taxon>Amphritea</taxon>
    </lineage>
</organism>
<dbReference type="STRING" id="355243.SAMN03080615_03582"/>
<evidence type="ECO:0000313" key="1">
    <source>
        <dbReference type="EMBL" id="SER01035.1"/>
    </source>
</evidence>
<dbReference type="RefSeq" id="WP_091360919.1">
    <property type="nucleotide sequence ID" value="NZ_AP025284.1"/>
</dbReference>